<name>A0ABY6CPI2_9BACT</name>
<proteinExistence type="predicted"/>
<evidence type="ECO:0000313" key="2">
    <source>
        <dbReference type="Proteomes" id="UP001065174"/>
    </source>
</evidence>
<evidence type="ECO:0000313" key="1">
    <source>
        <dbReference type="EMBL" id="UXP31373.1"/>
    </source>
</evidence>
<dbReference type="PROSITE" id="PS51257">
    <property type="entry name" value="PROKAR_LIPOPROTEIN"/>
    <property type="match status" value="1"/>
</dbReference>
<dbReference type="Proteomes" id="UP001065174">
    <property type="component" value="Chromosome"/>
</dbReference>
<accession>A0ABY6CPI2</accession>
<sequence length="284" mass="32032">MKFTQYIRLIVVGVLWSLAGCIEPVSLELGSGQSDFVVFGWLTNQDEQYQISLTKSNGFNDREAYPLVNDAQVYVYSGSGARYRFVEEKNSGIYFPEDDGFIGEVGESYLLYVIVEEDTLVSTTEYLMPLPKIDSSFVSFVVDPSRFEVQENQANYYVSAMIQDQPNVRNYFRWKVYVNGVLRNTPSELVLFDDLFLDGNRFRVDANNVLFKKGDSVSVVQYSLSEQAYNYYVQLKGQTDNSTLTPNAKPSILEGNISSLSSPEIQVFGYFGASEAQVVSGIQQ</sequence>
<gene>
    <name evidence="1" type="ORF">N6H18_13540</name>
</gene>
<protein>
    <submittedName>
        <fullName evidence="1">DUF4249 domain-containing protein</fullName>
    </submittedName>
</protein>
<keyword evidence="2" id="KW-1185">Reference proteome</keyword>
<dbReference type="RefSeq" id="WP_262308812.1">
    <property type="nucleotide sequence ID" value="NZ_CP106679.1"/>
</dbReference>
<dbReference type="Pfam" id="PF14054">
    <property type="entry name" value="DUF4249"/>
    <property type="match status" value="1"/>
</dbReference>
<reference evidence="1" key="1">
    <citation type="submission" date="2022-09" db="EMBL/GenBank/DDBJ databases">
        <title>Comparative genomics and taxonomic characterization of three novel marine species of genus Reichenbachiella exhibiting antioxidant and polysaccharide degradation activities.</title>
        <authorList>
            <person name="Muhammad N."/>
            <person name="Lee Y.-J."/>
            <person name="Ko J."/>
            <person name="Kim S.-G."/>
        </authorList>
    </citation>
    <scope>NUCLEOTIDE SEQUENCE</scope>
    <source>
        <strain evidence="1">BKB1-1</strain>
    </source>
</reference>
<organism evidence="1 2">
    <name type="scientific">Reichenbachiella agarivorans</name>
    <dbReference type="NCBI Taxonomy" id="2979464"/>
    <lineage>
        <taxon>Bacteria</taxon>
        <taxon>Pseudomonadati</taxon>
        <taxon>Bacteroidota</taxon>
        <taxon>Cytophagia</taxon>
        <taxon>Cytophagales</taxon>
        <taxon>Reichenbachiellaceae</taxon>
        <taxon>Reichenbachiella</taxon>
    </lineage>
</organism>
<dbReference type="InterPro" id="IPR025345">
    <property type="entry name" value="DUF4249"/>
</dbReference>
<dbReference type="EMBL" id="CP106679">
    <property type="protein sequence ID" value="UXP31373.1"/>
    <property type="molecule type" value="Genomic_DNA"/>
</dbReference>